<keyword evidence="3" id="KW-1185">Reference proteome</keyword>
<accession>A0A926RTR3</accession>
<dbReference type="SUPFAM" id="SSF55961">
    <property type="entry name" value="Bet v1-like"/>
    <property type="match status" value="1"/>
</dbReference>
<feature type="domain" description="Coenzyme Q-binding protein COQ10 START" evidence="1">
    <location>
        <begin position="10"/>
        <end position="122"/>
    </location>
</feature>
<evidence type="ECO:0000313" key="2">
    <source>
        <dbReference type="EMBL" id="MBD1373125.1"/>
    </source>
</evidence>
<dbReference type="InterPro" id="IPR023393">
    <property type="entry name" value="START-like_dom_sf"/>
</dbReference>
<dbReference type="EMBL" id="JACXAH010000018">
    <property type="protein sequence ID" value="MBD1373125.1"/>
    <property type="molecule type" value="Genomic_DNA"/>
</dbReference>
<comment type="caution">
    <text evidence="2">The sequence shown here is derived from an EMBL/GenBank/DDBJ whole genome shotgun (WGS) entry which is preliminary data.</text>
</comment>
<dbReference type="InterPro" id="IPR005031">
    <property type="entry name" value="COQ10_START"/>
</dbReference>
<protein>
    <submittedName>
        <fullName evidence="2">SRPBCC family protein</fullName>
    </submittedName>
</protein>
<proteinExistence type="predicted"/>
<organism evidence="2 3">
    <name type="scientific">Polycladospora coralii</name>
    <dbReference type="NCBI Taxonomy" id="2771432"/>
    <lineage>
        <taxon>Bacteria</taxon>
        <taxon>Bacillati</taxon>
        <taxon>Bacillota</taxon>
        <taxon>Bacilli</taxon>
        <taxon>Bacillales</taxon>
        <taxon>Thermoactinomycetaceae</taxon>
        <taxon>Polycladospora</taxon>
    </lineage>
</organism>
<name>A0A926RTR3_9BACL</name>
<dbReference type="Pfam" id="PF03364">
    <property type="entry name" value="Polyketide_cyc"/>
    <property type="match status" value="1"/>
</dbReference>
<dbReference type="AlphaFoldDB" id="A0A926RTR3"/>
<dbReference type="Proteomes" id="UP000661691">
    <property type="component" value="Unassembled WGS sequence"/>
</dbReference>
<dbReference type="RefSeq" id="WP_191142321.1">
    <property type="nucleotide sequence ID" value="NZ_JACXAH010000018.1"/>
</dbReference>
<dbReference type="CDD" id="cd07820">
    <property type="entry name" value="SRPBCC_3"/>
    <property type="match status" value="1"/>
</dbReference>
<reference evidence="2" key="1">
    <citation type="submission" date="2020-09" db="EMBL/GenBank/DDBJ databases">
        <title>A novel bacterium of genus Hazenella, isolated from South China Sea.</title>
        <authorList>
            <person name="Huang H."/>
            <person name="Mo K."/>
            <person name="Hu Y."/>
        </authorList>
    </citation>
    <scope>NUCLEOTIDE SEQUENCE</scope>
    <source>
        <strain evidence="2">IB182357</strain>
    </source>
</reference>
<gene>
    <name evidence="2" type="ORF">IC620_12245</name>
</gene>
<dbReference type="Gene3D" id="3.30.530.20">
    <property type="match status" value="1"/>
</dbReference>
<evidence type="ECO:0000313" key="3">
    <source>
        <dbReference type="Proteomes" id="UP000661691"/>
    </source>
</evidence>
<evidence type="ECO:0000259" key="1">
    <source>
        <dbReference type="Pfam" id="PF03364"/>
    </source>
</evidence>
<sequence>MHRFIRTLTIPVEMEDAWAFFSDIKSLYELTPAEMQLNLEIEGTSAVSEGKRFISQVNPLPLLRVKWESEIVEVRERSYFIDRQVEGPFASWQHHHSFREVKNGVEVTDEIDYQVPFGKLGIWTNEILIRKKIARLFDYRTEQLKNKFGLVE</sequence>